<reference evidence="2" key="1">
    <citation type="journal article" date="2019" name="Sci. Rep.">
        <title>Draft genome of Tanacetum cinerariifolium, the natural source of mosquito coil.</title>
        <authorList>
            <person name="Yamashiro T."/>
            <person name="Shiraishi A."/>
            <person name="Satake H."/>
            <person name="Nakayama K."/>
        </authorList>
    </citation>
    <scope>NUCLEOTIDE SEQUENCE</scope>
</reference>
<organism evidence="2">
    <name type="scientific">Tanacetum cinerariifolium</name>
    <name type="common">Dalmatian daisy</name>
    <name type="synonym">Chrysanthemum cinerariifolium</name>
    <dbReference type="NCBI Taxonomy" id="118510"/>
    <lineage>
        <taxon>Eukaryota</taxon>
        <taxon>Viridiplantae</taxon>
        <taxon>Streptophyta</taxon>
        <taxon>Embryophyta</taxon>
        <taxon>Tracheophyta</taxon>
        <taxon>Spermatophyta</taxon>
        <taxon>Magnoliopsida</taxon>
        <taxon>eudicotyledons</taxon>
        <taxon>Gunneridae</taxon>
        <taxon>Pentapetalae</taxon>
        <taxon>asterids</taxon>
        <taxon>campanulids</taxon>
        <taxon>Asterales</taxon>
        <taxon>Asteraceae</taxon>
        <taxon>Asteroideae</taxon>
        <taxon>Anthemideae</taxon>
        <taxon>Anthemidinae</taxon>
        <taxon>Tanacetum</taxon>
    </lineage>
</organism>
<comment type="caution">
    <text evidence="2">The sequence shown here is derived from an EMBL/GenBank/DDBJ whole genome shotgun (WGS) entry which is preliminary data.</text>
</comment>
<keyword evidence="2" id="KW-0695">RNA-directed DNA polymerase</keyword>
<protein>
    <submittedName>
        <fullName evidence="2">Putative reverse transcriptase domain-containing protein</fullName>
    </submittedName>
</protein>
<accession>A0A699KP38</accession>
<evidence type="ECO:0000256" key="1">
    <source>
        <dbReference type="SAM" id="MobiDB-lite"/>
    </source>
</evidence>
<keyword evidence="2" id="KW-0808">Transferase</keyword>
<proteinExistence type="predicted"/>
<name>A0A699KP38_TANCI</name>
<feature type="region of interest" description="Disordered" evidence="1">
    <location>
        <begin position="17"/>
        <end position="39"/>
    </location>
</feature>
<dbReference type="AlphaFoldDB" id="A0A699KP38"/>
<keyword evidence="2" id="KW-0548">Nucleotidyltransferase</keyword>
<sequence>MEEDEVEEDDAAKIVNLYEETDLANKPPPNSDEESKFSPPARLVTDVNHESIPPIIQFGGNYHVGESSLTGTLLASIPKTRMAKKLKEDDLYMNRNEYDISELDEAVRKKSQWETRVRGSLPLRLRFQRTPFESTSVPRSDNSYVIARGTTIAAVEEYKDDESTAPIGTQLAEPQGSPRDPKTIAPKKASTMTQAAINHLIQERVDETIAVERERCNPISFNGNEGAMGLCRWIEKSKSVFSIGNCAKGNKVMFTVVTLQDLALTWWNNQVATMGRAVANGKS</sequence>
<gene>
    <name evidence="2" type="ORF">Tci_676183</name>
</gene>
<evidence type="ECO:0000313" key="2">
    <source>
        <dbReference type="EMBL" id="GFB04212.1"/>
    </source>
</evidence>
<dbReference type="EMBL" id="BKCJ010539565">
    <property type="protein sequence ID" value="GFB04212.1"/>
    <property type="molecule type" value="Genomic_DNA"/>
</dbReference>
<feature type="region of interest" description="Disordered" evidence="1">
    <location>
        <begin position="163"/>
        <end position="186"/>
    </location>
</feature>
<dbReference type="GO" id="GO:0003964">
    <property type="term" value="F:RNA-directed DNA polymerase activity"/>
    <property type="evidence" value="ECO:0007669"/>
    <property type="project" value="UniProtKB-KW"/>
</dbReference>